<dbReference type="SUPFAM" id="SSF52058">
    <property type="entry name" value="L domain-like"/>
    <property type="match status" value="2"/>
</dbReference>
<feature type="disulfide bond" evidence="11">
    <location>
        <begin position="1086"/>
        <end position="1095"/>
    </location>
</feature>
<keyword evidence="5" id="KW-0433">Leucine-rich repeat</keyword>
<dbReference type="CDD" id="cd00110">
    <property type="entry name" value="LamG"/>
    <property type="match status" value="1"/>
</dbReference>
<dbReference type="Pfam" id="PF00008">
    <property type="entry name" value="EGF"/>
    <property type="match status" value="3"/>
</dbReference>
<dbReference type="CDD" id="cd00054">
    <property type="entry name" value="EGF_CA"/>
    <property type="match status" value="6"/>
</dbReference>
<feature type="disulfide bond" evidence="11">
    <location>
        <begin position="1190"/>
        <end position="1200"/>
    </location>
</feature>
<dbReference type="InterPro" id="IPR018097">
    <property type="entry name" value="EGF_Ca-bd_CS"/>
</dbReference>
<feature type="disulfide bond" evidence="12">
    <location>
        <begin position="1374"/>
        <end position="1401"/>
    </location>
</feature>
<dbReference type="Gene3D" id="3.80.10.10">
    <property type="entry name" value="Ribonuclease Inhibitor"/>
    <property type="match status" value="5"/>
</dbReference>
<feature type="domain" description="Laminin G" evidence="14">
    <location>
        <begin position="1225"/>
        <end position="1401"/>
    </location>
</feature>
<dbReference type="GO" id="GO:0005509">
    <property type="term" value="F:calcium ion binding"/>
    <property type="evidence" value="ECO:0007669"/>
    <property type="project" value="InterPro"/>
</dbReference>
<feature type="disulfide bond" evidence="11">
    <location>
        <begin position="1127"/>
        <end position="1136"/>
    </location>
</feature>
<evidence type="ECO:0000256" key="2">
    <source>
        <dbReference type="ARBA" id="ARBA00022473"/>
    </source>
</evidence>
<dbReference type="PROSITE" id="PS51450">
    <property type="entry name" value="LRR"/>
    <property type="match status" value="6"/>
</dbReference>
<dbReference type="GO" id="GO:0005886">
    <property type="term" value="C:plasma membrane"/>
    <property type="evidence" value="ECO:0007669"/>
    <property type="project" value="TreeGrafter"/>
</dbReference>
<evidence type="ECO:0000313" key="17">
    <source>
        <dbReference type="WBParaSite" id="L893_g18068.t1"/>
    </source>
</evidence>
<comment type="caution">
    <text evidence="11">Lacks conserved residue(s) required for the propagation of feature annotation.</text>
</comment>
<feature type="disulfide bond" evidence="10">
    <location>
        <begin position="1442"/>
        <end position="1492"/>
    </location>
</feature>
<dbReference type="PROSITE" id="PS00022">
    <property type="entry name" value="EGF_1"/>
    <property type="match status" value="7"/>
</dbReference>
<dbReference type="SMART" id="SM00365">
    <property type="entry name" value="LRR_SD22"/>
    <property type="match status" value="6"/>
</dbReference>
<accession>A0A1I7YNA8</accession>
<keyword evidence="7" id="KW-0677">Repeat</keyword>
<dbReference type="SMART" id="SM00181">
    <property type="entry name" value="EGF"/>
    <property type="match status" value="7"/>
</dbReference>
<evidence type="ECO:0000259" key="13">
    <source>
        <dbReference type="PROSITE" id="PS01225"/>
    </source>
</evidence>
<dbReference type="InterPro" id="IPR050541">
    <property type="entry name" value="LRR_TM_domain-containing"/>
</dbReference>
<dbReference type="PROSITE" id="PS01187">
    <property type="entry name" value="EGF_CA"/>
    <property type="match status" value="2"/>
</dbReference>
<dbReference type="InterPro" id="IPR006207">
    <property type="entry name" value="Cys_knot_C"/>
</dbReference>
<keyword evidence="6" id="KW-0732">Signal</keyword>
<dbReference type="SMART" id="SM00082">
    <property type="entry name" value="LRRCT"/>
    <property type="match status" value="4"/>
</dbReference>
<dbReference type="PROSITE" id="PS00010">
    <property type="entry name" value="ASX_HYDROXYL"/>
    <property type="match status" value="2"/>
</dbReference>
<feature type="domain" description="EGF-like" evidence="15">
    <location>
        <begin position="1139"/>
        <end position="1175"/>
    </location>
</feature>
<protein>
    <submittedName>
        <fullName evidence="17">Slit homolog 2 protein-like</fullName>
    </submittedName>
</protein>
<keyword evidence="9" id="KW-0325">Glycoprotein</keyword>
<proteinExistence type="predicted"/>
<dbReference type="Pfam" id="PF01462">
    <property type="entry name" value="LRRNT"/>
    <property type="match status" value="3"/>
</dbReference>
<dbReference type="FunFam" id="3.80.10.10:FF:000032">
    <property type="entry name" value="Slit homolog 2 (Drosophila)"/>
    <property type="match status" value="1"/>
</dbReference>
<keyword evidence="8 11" id="KW-1015">Disulfide bond</keyword>
<dbReference type="SMART" id="SM00282">
    <property type="entry name" value="LamG"/>
    <property type="match status" value="1"/>
</dbReference>
<dbReference type="InterPro" id="IPR013320">
    <property type="entry name" value="ConA-like_dom_sf"/>
</dbReference>
<evidence type="ECO:0000259" key="15">
    <source>
        <dbReference type="PROSITE" id="PS50026"/>
    </source>
</evidence>
<feature type="domain" description="EGF-like" evidence="15">
    <location>
        <begin position="984"/>
        <end position="1019"/>
    </location>
</feature>
<feature type="domain" description="EGF-like" evidence="15">
    <location>
        <begin position="1404"/>
        <end position="1443"/>
    </location>
</feature>
<evidence type="ECO:0000256" key="1">
    <source>
        <dbReference type="ARBA" id="ARBA00004613"/>
    </source>
</evidence>
<evidence type="ECO:0000256" key="3">
    <source>
        <dbReference type="ARBA" id="ARBA00022525"/>
    </source>
</evidence>
<dbReference type="PANTHER" id="PTHR24369:SF210">
    <property type="entry name" value="CHAOPTIN-RELATED"/>
    <property type="match status" value="1"/>
</dbReference>
<dbReference type="WBParaSite" id="L893_g18068.t1">
    <property type="protein sequence ID" value="L893_g18068.t1"/>
    <property type="gene ID" value="L893_g18068"/>
</dbReference>
<feature type="domain" description="EGF-like" evidence="15">
    <location>
        <begin position="1098"/>
        <end position="1137"/>
    </location>
</feature>
<dbReference type="InterPro" id="IPR000742">
    <property type="entry name" value="EGF"/>
</dbReference>
<dbReference type="SMART" id="SM00179">
    <property type="entry name" value="EGF_CA"/>
    <property type="match status" value="6"/>
</dbReference>
<dbReference type="FunFam" id="2.10.25.10:FF:000118">
    <property type="entry name" value="protein delta homolog 2"/>
    <property type="match status" value="1"/>
</dbReference>
<sequence length="1532" mass="170606">MIVGGASARAVRKDRSAGGRQWLSLPVAVSSAHIVMDAATVRSACLLIFYSILLCAPVLTCPSQCNCVLPRTVSCHGQNLTVVPPDIPPDTQRLELHENKIGSITRNDFSNLRQLKVLQLTDNELSVIEDNAFDNLEALEKIKLNRNKLRQIPDHLFRNCRRLHRIDLSENLLTSVTDEQLRGPKSVRSLQLEKNQLTCVDARTISQWTEMEILSMHGNSLNTLSELDFMPDLRILRLNDNPWICDCRLKWMKKTFNGNWLTNAKCHRPALVQGQTLANVNEQYMKCSGIEKRAAGTCVEASSCPSVCSCTESTVDCRDRGLKHIPQNLPPSTTELRLEQNLISTVPPNAFKTLKNLRRLDLSKNRISEISPNAFDHLEKLNTLVLYGNNLTDIPAKAFSSLSSLQLLFLNANKLQCLRRGLFDSLVNLNLLSLYDNEIKSISNATFSPLRNLQTLHLARNPLVCDCNLEWLSELLSVRAIETSGARCEAPKRVRNRKLSQLHQSKFRCKGSEAFVTQNADECIVDYSCPALCHCHLTSVDCSGRGMRDIPHDIPIFATELVLSRNNITTVRSASSLQRLKNLRILTSCPVLQNCKHEQMWASIEESSFVVPRHLCLYIIVVYSDLSNNHISSIEDKAFQGLPLLSELNLSSNDIRHFSHTHFGTAVTNLEVLNLDHNSVQCVTSETFSYFTSLRTLSLSHNQIRTITNGALSTMTQLTQLHLEENQLVCNCYLADFVRHVSKNAQILHGETVCREPSALSGVPLSKVKSQDLSCHDNSGNVCTENGSYCPFGCSCVDGIVRCSNRNLTDFPSGIATDTTELYLNSNAIKTIPIEQLSRLTKLTKLDLSHNLLEVVENSTFARLPKLSTLIISYNHLQCLEPAAFQGLNNLRILSLHANELSSLPESAFGDLTNITHIALGSNSLYCDCNMAWFSKWIKTRFVEPGISRCELPIEMKNQLLLTASQRQFSCNNVVPMNILAKCDACLKYPCRNKGVCESLPGLQYKCRCPAGYHGHKCEHEIDACYGDPCLNNATCSVQEHGRFVCQCRKGFKGDRCETNVDDCANHKCANGATCIDQVNSYSCLCPPMYTGEYCGEKIELCSKNFNPCQNGGKCSLSGTNNYVCHCAKGFSGANCTENIDDCANHMCMNSGICVDGVNSYSCKCLFGYTGKFCEIPPISNRLYPNTATCQSGLCDHGYCRPIRNNEFVCQCYYGYSGERCNKLRSVGFRNTLSYVGLEPWNADPFGNLTFTLTTSNSTGIIVYYGDKSYLSAELYDGRIKIGFYVGNNPASFMYSYALVNDGVPHKVELIVKGRQVSMSLDGSNAQTIVNYGKIQSFELGSKQNIYFGGIPERYVANAMSNFHVRQKASLQGCISDLNINGKAIDFYEDIVEKKDMIAGCDSVVNLCQGVDCGGHGTCHVNNTFTDGFHCKCDAGFNGKHCDKREIRCVKERYRKVHHEGECRSVEAIKNARCMGWCGENESVKSSPQSCCSAVRTKKRRVKMHCKDGSTKAAVVNIIRRCQCANSCDRSR</sequence>
<dbReference type="PROSITE" id="PS01225">
    <property type="entry name" value="CTCK_2"/>
    <property type="match status" value="1"/>
</dbReference>
<dbReference type="FunFam" id="3.80.10.10:FF:000770">
    <property type="entry name" value="Uncharacterized protein"/>
    <property type="match status" value="1"/>
</dbReference>
<evidence type="ECO:0000256" key="12">
    <source>
        <dbReference type="PROSITE-ProRule" id="PRU00122"/>
    </source>
</evidence>
<dbReference type="SUPFAM" id="SSF57196">
    <property type="entry name" value="EGF/Laminin"/>
    <property type="match status" value="5"/>
</dbReference>
<evidence type="ECO:0000256" key="11">
    <source>
        <dbReference type="PROSITE-ProRule" id="PRU00076"/>
    </source>
</evidence>
<feature type="disulfide bond" evidence="11">
    <location>
        <begin position="1048"/>
        <end position="1057"/>
    </location>
</feature>
<evidence type="ECO:0000313" key="16">
    <source>
        <dbReference type="Proteomes" id="UP000095287"/>
    </source>
</evidence>
<dbReference type="PANTHER" id="PTHR24369">
    <property type="entry name" value="ANTIGEN BSP, PUTATIVE-RELATED"/>
    <property type="match status" value="1"/>
</dbReference>
<dbReference type="InterPro" id="IPR000152">
    <property type="entry name" value="EGF-type_Asp/Asn_hydroxyl_site"/>
</dbReference>
<dbReference type="InterPro" id="IPR003591">
    <property type="entry name" value="Leu-rich_rpt_typical-subtyp"/>
</dbReference>
<dbReference type="InterPro" id="IPR013032">
    <property type="entry name" value="EGF-like_CS"/>
</dbReference>
<dbReference type="GO" id="GO:0005576">
    <property type="term" value="C:extracellular region"/>
    <property type="evidence" value="ECO:0007669"/>
    <property type="project" value="UniProtKB-SubCell"/>
</dbReference>
<dbReference type="Pfam" id="PF02210">
    <property type="entry name" value="Laminin_G_2"/>
    <property type="match status" value="1"/>
</dbReference>
<dbReference type="PROSITE" id="PS01185">
    <property type="entry name" value="CTCK_1"/>
    <property type="match status" value="1"/>
</dbReference>
<dbReference type="Proteomes" id="UP000095287">
    <property type="component" value="Unplaced"/>
</dbReference>
<dbReference type="FunFam" id="2.10.25.10:FF:000063">
    <property type="entry name" value="Slit guidance ligand 2"/>
    <property type="match status" value="1"/>
</dbReference>
<feature type="domain" description="EGF-like" evidence="15">
    <location>
        <begin position="1186"/>
        <end position="1222"/>
    </location>
</feature>
<evidence type="ECO:0000256" key="7">
    <source>
        <dbReference type="ARBA" id="ARBA00022737"/>
    </source>
</evidence>
<dbReference type="Pfam" id="PF13855">
    <property type="entry name" value="LRR_8"/>
    <property type="match status" value="6"/>
</dbReference>
<name>A0A1I7YNA8_9BILA</name>
<dbReference type="FunFam" id="2.10.25.10:FF:000142">
    <property type="entry name" value="Crumbs cell polarity complex component 2"/>
    <property type="match status" value="1"/>
</dbReference>
<dbReference type="Gene3D" id="2.60.120.200">
    <property type="match status" value="1"/>
</dbReference>
<evidence type="ECO:0000256" key="9">
    <source>
        <dbReference type="ARBA" id="ARBA00023180"/>
    </source>
</evidence>
<dbReference type="Pfam" id="PF12661">
    <property type="entry name" value="hEGF"/>
    <property type="match status" value="2"/>
</dbReference>
<evidence type="ECO:0000256" key="4">
    <source>
        <dbReference type="ARBA" id="ARBA00022536"/>
    </source>
</evidence>
<dbReference type="InterPro" id="IPR000372">
    <property type="entry name" value="LRRNT"/>
</dbReference>
<dbReference type="SMART" id="SM00013">
    <property type="entry name" value="LRRNT"/>
    <property type="match status" value="4"/>
</dbReference>
<feature type="disulfide bond" evidence="11">
    <location>
        <begin position="1212"/>
        <end position="1221"/>
    </location>
</feature>
<dbReference type="Pfam" id="PF01463">
    <property type="entry name" value="LRRCT"/>
    <property type="match status" value="2"/>
</dbReference>
<feature type="disulfide bond" evidence="11">
    <location>
        <begin position="1433"/>
        <end position="1442"/>
    </location>
</feature>
<reference evidence="17" key="1">
    <citation type="submission" date="2016-11" db="UniProtKB">
        <authorList>
            <consortium name="WormBaseParasite"/>
        </authorList>
    </citation>
    <scope>IDENTIFICATION</scope>
</reference>
<dbReference type="PROSITE" id="PS50025">
    <property type="entry name" value="LAM_G_DOMAIN"/>
    <property type="match status" value="1"/>
</dbReference>
<keyword evidence="3" id="KW-0964">Secreted</keyword>
<feature type="domain" description="CTCK" evidence="13">
    <location>
        <begin position="1442"/>
        <end position="1529"/>
    </location>
</feature>
<dbReference type="SMART" id="SM00041">
    <property type="entry name" value="CT"/>
    <property type="match status" value="1"/>
</dbReference>
<feature type="domain" description="EGF-like" evidence="15">
    <location>
        <begin position="1060"/>
        <end position="1096"/>
    </location>
</feature>
<evidence type="ECO:0000256" key="6">
    <source>
        <dbReference type="ARBA" id="ARBA00022729"/>
    </source>
</evidence>
<evidence type="ECO:0000256" key="10">
    <source>
        <dbReference type="PROSITE-ProRule" id="PRU00039"/>
    </source>
</evidence>
<dbReference type="Gene3D" id="2.10.25.10">
    <property type="entry name" value="Laminin"/>
    <property type="match status" value="5"/>
</dbReference>
<keyword evidence="16" id="KW-1185">Reference proteome</keyword>
<dbReference type="InterPro" id="IPR001611">
    <property type="entry name" value="Leu-rich_rpt"/>
</dbReference>
<dbReference type="PROSITE" id="PS50026">
    <property type="entry name" value="EGF_3"/>
    <property type="match status" value="7"/>
</dbReference>
<dbReference type="InterPro" id="IPR001881">
    <property type="entry name" value="EGF-like_Ca-bd_dom"/>
</dbReference>
<feature type="disulfide bond" evidence="11">
    <location>
        <begin position="1009"/>
        <end position="1018"/>
    </location>
</feature>
<feature type="disulfide bond" evidence="11">
    <location>
        <begin position="1165"/>
        <end position="1174"/>
    </location>
</feature>
<dbReference type="InterPro" id="IPR001791">
    <property type="entry name" value="Laminin_G"/>
</dbReference>
<organism evidence="16 17">
    <name type="scientific">Steinernema glaseri</name>
    <dbReference type="NCBI Taxonomy" id="37863"/>
    <lineage>
        <taxon>Eukaryota</taxon>
        <taxon>Metazoa</taxon>
        <taxon>Ecdysozoa</taxon>
        <taxon>Nematoda</taxon>
        <taxon>Chromadorea</taxon>
        <taxon>Rhabditida</taxon>
        <taxon>Tylenchina</taxon>
        <taxon>Panagrolaimomorpha</taxon>
        <taxon>Strongyloidoidea</taxon>
        <taxon>Steinernematidae</taxon>
        <taxon>Steinernema</taxon>
    </lineage>
</organism>
<dbReference type="InterPro" id="IPR032675">
    <property type="entry name" value="LRR_dom_sf"/>
</dbReference>
<evidence type="ECO:0000256" key="8">
    <source>
        <dbReference type="ARBA" id="ARBA00023157"/>
    </source>
</evidence>
<dbReference type="GO" id="GO:0007399">
    <property type="term" value="P:nervous system development"/>
    <property type="evidence" value="ECO:0007669"/>
    <property type="project" value="UniProtKB-ARBA"/>
</dbReference>
<evidence type="ECO:0000256" key="5">
    <source>
        <dbReference type="ARBA" id="ARBA00022614"/>
    </source>
</evidence>
<comment type="subcellular location">
    <subcellularLocation>
        <location evidence="1">Secreted</location>
    </subcellularLocation>
</comment>
<dbReference type="PROSITE" id="PS01186">
    <property type="entry name" value="EGF_2"/>
    <property type="match status" value="6"/>
</dbReference>
<dbReference type="FunFam" id="3.80.10.10:FF:000002">
    <property type="entry name" value="Slit guidance ligand 2"/>
    <property type="match status" value="1"/>
</dbReference>
<keyword evidence="4 11" id="KW-0245">EGF-like domain</keyword>
<dbReference type="SMART" id="SM00369">
    <property type="entry name" value="LRR_TYP"/>
    <property type="match status" value="15"/>
</dbReference>
<dbReference type="SUPFAM" id="SSF49899">
    <property type="entry name" value="Concanavalin A-like lectins/glucanases"/>
    <property type="match status" value="1"/>
</dbReference>
<evidence type="ECO:0000259" key="14">
    <source>
        <dbReference type="PROSITE" id="PS50025"/>
    </source>
</evidence>
<dbReference type="InterPro" id="IPR000483">
    <property type="entry name" value="Cys-rich_flank_reg_C"/>
</dbReference>
<dbReference type="FunFam" id="2.10.25.10:FF:000851">
    <property type="entry name" value="Slit homolog 1 protein"/>
    <property type="match status" value="1"/>
</dbReference>
<feature type="domain" description="EGF-like" evidence="15">
    <location>
        <begin position="1021"/>
        <end position="1058"/>
    </location>
</feature>
<dbReference type="FunFam" id="2.10.25.10:FF:000080">
    <property type="entry name" value="Neurogenic locus notch 1"/>
    <property type="match status" value="1"/>
</dbReference>
<keyword evidence="2" id="KW-0217">Developmental protein</keyword>